<comment type="caution">
    <text evidence="2">The sequence shown here is derived from an EMBL/GenBank/DDBJ whole genome shotgun (WGS) entry which is preliminary data.</text>
</comment>
<keyword evidence="3" id="KW-1185">Reference proteome</keyword>
<evidence type="ECO:0000313" key="3">
    <source>
        <dbReference type="Proteomes" id="UP000664795"/>
    </source>
</evidence>
<gene>
    <name evidence="2" type="ORF">J2I48_12270</name>
</gene>
<dbReference type="Proteomes" id="UP000664795">
    <property type="component" value="Unassembled WGS sequence"/>
</dbReference>
<dbReference type="AlphaFoldDB" id="A0A939G826"/>
<reference evidence="2 3" key="1">
    <citation type="submission" date="2021-03" db="EMBL/GenBank/DDBJ databases">
        <title>Fibrella sp. HMF5036 genome sequencing and assembly.</title>
        <authorList>
            <person name="Kang H."/>
            <person name="Kim H."/>
            <person name="Bae S."/>
            <person name="Joh K."/>
        </authorList>
    </citation>
    <scope>NUCLEOTIDE SEQUENCE [LARGE SCALE GENOMIC DNA]</scope>
    <source>
        <strain evidence="2 3">HMF5036</strain>
    </source>
</reference>
<sequence length="99" mass="11702">MFLEQQVEQLTQRVDMHDQQIEILSKGLADLTTDVRAIRHDQNEGFKAIKEQFAQFQQTQENLQRTQESMQRTQESMHQTQVSMQEKLSLIVKLLTDRV</sequence>
<name>A0A939G826_9BACT</name>
<dbReference type="EMBL" id="JAFMYU010000008">
    <property type="protein sequence ID" value="MBO0931776.1"/>
    <property type="molecule type" value="Genomic_DNA"/>
</dbReference>
<accession>A0A939G826</accession>
<proteinExistence type="predicted"/>
<protein>
    <submittedName>
        <fullName evidence="2">Uncharacterized protein</fullName>
    </submittedName>
</protein>
<feature type="region of interest" description="Disordered" evidence="1">
    <location>
        <begin position="60"/>
        <end position="81"/>
    </location>
</feature>
<organism evidence="2 3">
    <name type="scientific">Fibrella aquatilis</name>
    <dbReference type="NCBI Taxonomy" id="2817059"/>
    <lineage>
        <taxon>Bacteria</taxon>
        <taxon>Pseudomonadati</taxon>
        <taxon>Bacteroidota</taxon>
        <taxon>Cytophagia</taxon>
        <taxon>Cytophagales</taxon>
        <taxon>Spirosomataceae</taxon>
        <taxon>Fibrella</taxon>
    </lineage>
</organism>
<evidence type="ECO:0000256" key="1">
    <source>
        <dbReference type="SAM" id="MobiDB-lite"/>
    </source>
</evidence>
<dbReference type="RefSeq" id="WP_207335738.1">
    <property type="nucleotide sequence ID" value="NZ_JAFMYU010000008.1"/>
</dbReference>
<evidence type="ECO:0000313" key="2">
    <source>
        <dbReference type="EMBL" id="MBO0931776.1"/>
    </source>
</evidence>